<comment type="subcellular location">
    <subcellularLocation>
        <location evidence="1">Cell outer membrane</location>
    </subcellularLocation>
</comment>
<protein>
    <submittedName>
        <fullName evidence="9">RagB/SusD family nutrient uptake outer membrane protein</fullName>
    </submittedName>
</protein>
<proteinExistence type="inferred from homology"/>
<dbReference type="InterPro" id="IPR033985">
    <property type="entry name" value="SusD-like_N"/>
</dbReference>
<dbReference type="InterPro" id="IPR012944">
    <property type="entry name" value="SusD_RagB_dom"/>
</dbReference>
<name>A0A386HS83_9BACT</name>
<organism evidence="9 10">
    <name type="scientific">Arachidicoccus soli</name>
    <dbReference type="NCBI Taxonomy" id="2341117"/>
    <lineage>
        <taxon>Bacteria</taxon>
        <taxon>Pseudomonadati</taxon>
        <taxon>Bacteroidota</taxon>
        <taxon>Chitinophagia</taxon>
        <taxon>Chitinophagales</taxon>
        <taxon>Chitinophagaceae</taxon>
        <taxon>Arachidicoccus</taxon>
    </lineage>
</organism>
<evidence type="ECO:0000256" key="4">
    <source>
        <dbReference type="ARBA" id="ARBA00023136"/>
    </source>
</evidence>
<comment type="similarity">
    <text evidence="2">Belongs to the SusD family.</text>
</comment>
<feature type="domain" description="RagB/SusD" evidence="7">
    <location>
        <begin position="291"/>
        <end position="550"/>
    </location>
</feature>
<evidence type="ECO:0000256" key="6">
    <source>
        <dbReference type="SAM" id="MobiDB-lite"/>
    </source>
</evidence>
<dbReference type="Proteomes" id="UP000266118">
    <property type="component" value="Chromosome"/>
</dbReference>
<dbReference type="Pfam" id="PF07980">
    <property type="entry name" value="SusD_RagB"/>
    <property type="match status" value="1"/>
</dbReference>
<dbReference type="SUPFAM" id="SSF48452">
    <property type="entry name" value="TPR-like"/>
    <property type="match status" value="1"/>
</dbReference>
<keyword evidence="4" id="KW-0472">Membrane</keyword>
<dbReference type="GO" id="GO:0009279">
    <property type="term" value="C:cell outer membrane"/>
    <property type="evidence" value="ECO:0007669"/>
    <property type="project" value="UniProtKB-SubCell"/>
</dbReference>
<dbReference type="InterPro" id="IPR011990">
    <property type="entry name" value="TPR-like_helical_dom_sf"/>
</dbReference>
<evidence type="ECO:0000256" key="2">
    <source>
        <dbReference type="ARBA" id="ARBA00006275"/>
    </source>
</evidence>
<evidence type="ECO:0000259" key="7">
    <source>
        <dbReference type="Pfam" id="PF07980"/>
    </source>
</evidence>
<keyword evidence="5" id="KW-0998">Cell outer membrane</keyword>
<dbReference type="OrthoDB" id="5694214at2"/>
<evidence type="ECO:0000256" key="1">
    <source>
        <dbReference type="ARBA" id="ARBA00004442"/>
    </source>
</evidence>
<dbReference type="Pfam" id="PF14322">
    <property type="entry name" value="SusD-like_3"/>
    <property type="match status" value="1"/>
</dbReference>
<dbReference type="AlphaFoldDB" id="A0A386HS83"/>
<dbReference type="CDD" id="cd08977">
    <property type="entry name" value="SusD"/>
    <property type="match status" value="1"/>
</dbReference>
<feature type="domain" description="SusD-like N-terminal" evidence="8">
    <location>
        <begin position="105"/>
        <end position="229"/>
    </location>
</feature>
<dbReference type="RefSeq" id="WP_119989177.1">
    <property type="nucleotide sequence ID" value="NZ_CP032489.1"/>
</dbReference>
<dbReference type="KEGG" id="ark:D6B99_12980"/>
<evidence type="ECO:0000256" key="3">
    <source>
        <dbReference type="ARBA" id="ARBA00022729"/>
    </source>
</evidence>
<dbReference type="EMBL" id="CP032489">
    <property type="protein sequence ID" value="AYD48436.1"/>
    <property type="molecule type" value="Genomic_DNA"/>
</dbReference>
<sequence>MIQFNKRNIKIFTISLLFFFPLLWGCNKTLESGPLEDISLNLVFDNKDSLGVNAQAFLYNIYGYLPTGYNRVNGDVLDAGDDDAIPSAINQPVEDFSLGKINPYTLPDNVWDDSYTAIRNVNIFLSNIDVVPLNLPGEKDQWKAEARVLRAIAYFELIKRWGGVPIIGDTVYNANEKIAITRSSFDQCVDYISAQIDSAKNYLPLSYNATYFGRITRGAALAIESRVLLYAASPLNNPTNDLSKWKAAADAADSVMNLGIYSLDNSFYDVFTSRKNSEVILAHYNSPNSSVERNNGPIGSPRGDKGLTSPTQELVDAFEMSNGDSINDPSSGYNPQNPYVNRDPRLAYTVFYNGQSWLGRTVQTYDGGIDRPAGYGNATSGETRTGYYMRKFLSTAGSLSSYSNTEHDFPIIRYAEILLNYAEAENEAVGPDASVYNAINAIRKRAGLNPYALPMGLSQIQMRSRIHHERRVEMAFEEQRFWDIRRWKIAGTVLNGTLHGMQITKNSDNTFTYKVVNADNVTFDATKMYIYPIPYKETISNTSLTQNPNW</sequence>
<evidence type="ECO:0000256" key="5">
    <source>
        <dbReference type="ARBA" id="ARBA00023237"/>
    </source>
</evidence>
<accession>A0A386HS83</accession>
<dbReference type="Gene3D" id="1.25.40.390">
    <property type="match status" value="1"/>
</dbReference>
<evidence type="ECO:0000313" key="9">
    <source>
        <dbReference type="EMBL" id="AYD48436.1"/>
    </source>
</evidence>
<evidence type="ECO:0000259" key="8">
    <source>
        <dbReference type="Pfam" id="PF14322"/>
    </source>
</evidence>
<reference evidence="9 10" key="1">
    <citation type="submission" date="2018-09" db="EMBL/GenBank/DDBJ databases">
        <title>Arachidicoccus sp. nov., a bacterium isolated from soil.</title>
        <authorList>
            <person name="Weon H.-Y."/>
            <person name="Kwon S.-W."/>
            <person name="Lee S.A."/>
        </authorList>
    </citation>
    <scope>NUCLEOTIDE SEQUENCE [LARGE SCALE GENOMIC DNA]</scope>
    <source>
        <strain evidence="9 10">KIS59-12</strain>
    </source>
</reference>
<feature type="region of interest" description="Disordered" evidence="6">
    <location>
        <begin position="290"/>
        <end position="309"/>
    </location>
</feature>
<evidence type="ECO:0000313" key="10">
    <source>
        <dbReference type="Proteomes" id="UP000266118"/>
    </source>
</evidence>
<gene>
    <name evidence="9" type="ORF">D6B99_12980</name>
</gene>
<keyword evidence="3" id="KW-0732">Signal</keyword>
<keyword evidence="10" id="KW-1185">Reference proteome</keyword>